<evidence type="ECO:0000256" key="1">
    <source>
        <dbReference type="SAM" id="Phobius"/>
    </source>
</evidence>
<dbReference type="GeneID" id="18266283"/>
<protein>
    <recommendedName>
        <fullName evidence="4">Transmembrane protein</fullName>
    </recommendedName>
</protein>
<reference evidence="2 3" key="1">
    <citation type="journal article" date="2014" name="Proc. Natl. Acad. Sci. U.S.A.">
        <title>Thirty-thousand-year-old distant relative of giant icosahedral DNA viruses with a pandoravirus morphology.</title>
        <authorList>
            <person name="Legendre M."/>
            <person name="Bartoli J."/>
            <person name="Shmakova L."/>
            <person name="Jeudy S."/>
            <person name="Labadie K."/>
            <person name="Adrait A."/>
            <person name="Lescot M."/>
            <person name="Poirot O."/>
            <person name="Bertaux L."/>
            <person name="Bruley C."/>
            <person name="Coute Y."/>
            <person name="Rivkina E."/>
            <person name="Abergel C."/>
            <person name="Claverie J.M."/>
        </authorList>
    </citation>
    <scope>NUCLEOTIDE SEQUENCE [LARGE SCALE GENOMIC DNA]</scope>
    <source>
        <strain evidence="2">P1084-T</strain>
    </source>
</reference>
<gene>
    <name evidence="2" type="ORF">pv_255</name>
</gene>
<sequence>MRKIYLLCYFLALFIVPALFYCVYCLNFWLIENGLLLNISSHVEVSSIEWTFLQIVLIPCLGFFLTAVARKIGSPYEKTRNQLELSNLDSV</sequence>
<proteinExistence type="predicted"/>
<keyword evidence="1" id="KW-0812">Transmembrane</keyword>
<keyword evidence="1" id="KW-1133">Transmembrane helix</keyword>
<dbReference type="KEGG" id="vg:18266283"/>
<feature type="transmembrane region" description="Helical" evidence="1">
    <location>
        <begin position="50"/>
        <end position="69"/>
    </location>
</feature>
<feature type="transmembrane region" description="Helical" evidence="1">
    <location>
        <begin position="7"/>
        <end position="30"/>
    </location>
</feature>
<evidence type="ECO:0008006" key="4">
    <source>
        <dbReference type="Google" id="ProtNLM"/>
    </source>
</evidence>
<keyword evidence="1" id="KW-0472">Membrane</keyword>
<name>W5S665_9VIRU</name>
<accession>W5S665</accession>
<evidence type="ECO:0000313" key="3">
    <source>
        <dbReference type="Proteomes" id="UP000202176"/>
    </source>
</evidence>
<organism evidence="2 3">
    <name type="scientific">Pithovirus sibericum</name>
    <dbReference type="NCBI Taxonomy" id="1450746"/>
    <lineage>
        <taxon>Viruses</taxon>
        <taxon>Pithoviruses</taxon>
        <taxon>Orthopithovirinae</taxon>
        <taxon>Alphapithovirus</taxon>
        <taxon>Alphapithovirus sibericum</taxon>
    </lineage>
</organism>
<dbReference type="Proteomes" id="UP000202176">
    <property type="component" value="Segment"/>
</dbReference>
<dbReference type="RefSeq" id="YP_009001157.1">
    <property type="nucleotide sequence ID" value="NC_023423.1"/>
</dbReference>
<keyword evidence="3" id="KW-1185">Reference proteome</keyword>
<dbReference type="EMBL" id="KF740664">
    <property type="protein sequence ID" value="AHH01822.1"/>
    <property type="molecule type" value="Genomic_DNA"/>
</dbReference>
<evidence type="ECO:0000313" key="2">
    <source>
        <dbReference type="EMBL" id="AHH01822.1"/>
    </source>
</evidence>